<comment type="caution">
    <text evidence="1">The sequence shown here is derived from an EMBL/GenBank/DDBJ whole genome shotgun (WGS) entry which is preliminary data.</text>
</comment>
<accession>A0AAD7BIP8</accession>
<sequence>MQHAQDVFDESPHLAAFVSRLHLDVTVEVVPVDFERLAIVSRSFTVLRDLSLNLPAPLPSQLLAPIQTLLGIPSMMSVRVHFRFERLNDLVDLWRNCSRNIRRVEFTWARSVKLPETPDDSAAR</sequence>
<dbReference type="EMBL" id="JARKIF010000015">
    <property type="protein sequence ID" value="KAJ7622038.1"/>
    <property type="molecule type" value="Genomic_DNA"/>
</dbReference>
<proteinExistence type="predicted"/>
<dbReference type="AlphaFoldDB" id="A0AAD7BIP8"/>
<reference evidence="1" key="1">
    <citation type="submission" date="2023-03" db="EMBL/GenBank/DDBJ databases">
        <title>Massive genome expansion in bonnet fungi (Mycena s.s.) driven by repeated elements and novel gene families across ecological guilds.</title>
        <authorList>
            <consortium name="Lawrence Berkeley National Laboratory"/>
            <person name="Harder C.B."/>
            <person name="Miyauchi S."/>
            <person name="Viragh M."/>
            <person name="Kuo A."/>
            <person name="Thoen E."/>
            <person name="Andreopoulos B."/>
            <person name="Lu D."/>
            <person name="Skrede I."/>
            <person name="Drula E."/>
            <person name="Henrissat B."/>
            <person name="Morin E."/>
            <person name="Kohler A."/>
            <person name="Barry K."/>
            <person name="LaButti K."/>
            <person name="Morin E."/>
            <person name="Salamov A."/>
            <person name="Lipzen A."/>
            <person name="Mereny Z."/>
            <person name="Hegedus B."/>
            <person name="Baldrian P."/>
            <person name="Stursova M."/>
            <person name="Weitz H."/>
            <person name="Taylor A."/>
            <person name="Grigoriev I.V."/>
            <person name="Nagy L.G."/>
            <person name="Martin F."/>
            <person name="Kauserud H."/>
        </authorList>
    </citation>
    <scope>NUCLEOTIDE SEQUENCE</scope>
    <source>
        <strain evidence="1">9284</strain>
    </source>
</reference>
<evidence type="ECO:0000313" key="2">
    <source>
        <dbReference type="Proteomes" id="UP001221142"/>
    </source>
</evidence>
<evidence type="ECO:0000313" key="1">
    <source>
        <dbReference type="EMBL" id="KAJ7622038.1"/>
    </source>
</evidence>
<gene>
    <name evidence="1" type="ORF">FB45DRAFT_1031736</name>
</gene>
<keyword evidence="2" id="KW-1185">Reference proteome</keyword>
<organism evidence="1 2">
    <name type="scientific">Roridomyces roridus</name>
    <dbReference type="NCBI Taxonomy" id="1738132"/>
    <lineage>
        <taxon>Eukaryota</taxon>
        <taxon>Fungi</taxon>
        <taxon>Dikarya</taxon>
        <taxon>Basidiomycota</taxon>
        <taxon>Agaricomycotina</taxon>
        <taxon>Agaricomycetes</taxon>
        <taxon>Agaricomycetidae</taxon>
        <taxon>Agaricales</taxon>
        <taxon>Marasmiineae</taxon>
        <taxon>Mycenaceae</taxon>
        <taxon>Roridomyces</taxon>
    </lineage>
</organism>
<name>A0AAD7BIP8_9AGAR</name>
<protein>
    <submittedName>
        <fullName evidence="1">Uncharacterized protein</fullName>
    </submittedName>
</protein>
<dbReference type="Proteomes" id="UP001221142">
    <property type="component" value="Unassembled WGS sequence"/>
</dbReference>